<gene>
    <name evidence="4" type="primary">paaX_5</name>
    <name evidence="4" type="ORF">Pa4123_78750</name>
</gene>
<organism evidence="4 5">
    <name type="scientific">Phytohabitans aurantiacus</name>
    <dbReference type="NCBI Taxonomy" id="3016789"/>
    <lineage>
        <taxon>Bacteria</taxon>
        <taxon>Bacillati</taxon>
        <taxon>Actinomycetota</taxon>
        <taxon>Actinomycetes</taxon>
        <taxon>Micromonosporales</taxon>
        <taxon>Micromonosporaceae</taxon>
    </lineage>
</organism>
<dbReference type="Gene3D" id="3.30.70.2650">
    <property type="match status" value="1"/>
</dbReference>
<dbReference type="PANTHER" id="PTHR30319:SF1">
    <property type="entry name" value="TRANSCRIPTIONAL REPRESSOR PAAX"/>
    <property type="match status" value="1"/>
</dbReference>
<sequence length="324" mass="35806">MVRPFDIDEVFPEAVSGRPRRRRRQLGTSAQDLAVTLIADYTVRTRAWLPSAAIVALMGEFGVTSGAARTSISRLARRDVLEGSRDGRFSSYRLTREAAIDLSRGGTAIGTIGADSEQWDGSWTVVVFSMPEQESTRRRALREHLRWNGYAALYDGVWISPDPLSLAGRAELAAAARGAVTVFRAQHLDLQADVDRDPVEAWDVPGIAKEYEMFIDRWSPLLPRIAAGQVTGVAAVRTRTEVMDVYRRFPVLDPMLPVRLLPPDWPRRRAREVFVAIYDGLLEPAQDHVRAVVSTVAEGPWPGIQAHTVAQMAAGSATTPPEPR</sequence>
<dbReference type="InterPro" id="IPR036388">
    <property type="entry name" value="WH-like_DNA-bd_sf"/>
</dbReference>
<evidence type="ECO:0000313" key="4">
    <source>
        <dbReference type="EMBL" id="GLI02597.1"/>
    </source>
</evidence>
<dbReference type="Pfam" id="PF20803">
    <property type="entry name" value="PaaX_M"/>
    <property type="match status" value="1"/>
</dbReference>
<protein>
    <submittedName>
        <fullName evidence="4">PaaX family transcriptional regulator</fullName>
    </submittedName>
</protein>
<feature type="domain" description="Transcriptional repressor PaaX-like central Cas2-like" evidence="3">
    <location>
        <begin position="117"/>
        <end position="193"/>
    </location>
</feature>
<dbReference type="Pfam" id="PF08223">
    <property type="entry name" value="PaaX_C"/>
    <property type="match status" value="1"/>
</dbReference>
<dbReference type="InterPro" id="IPR012906">
    <property type="entry name" value="PaaX-like_N"/>
</dbReference>
<evidence type="ECO:0000259" key="3">
    <source>
        <dbReference type="Pfam" id="PF20803"/>
    </source>
</evidence>
<dbReference type="PIRSF" id="PIRSF020623">
    <property type="entry name" value="PaaX"/>
    <property type="match status" value="1"/>
</dbReference>
<feature type="domain" description="Transcriptional repressor PaaX-like N-terminal" evidence="1">
    <location>
        <begin position="30"/>
        <end position="97"/>
    </location>
</feature>
<dbReference type="Proteomes" id="UP001144280">
    <property type="component" value="Unassembled WGS sequence"/>
</dbReference>
<comment type="caution">
    <text evidence="4">The sequence shown here is derived from an EMBL/GenBank/DDBJ whole genome shotgun (WGS) entry which is preliminary data.</text>
</comment>
<dbReference type="RefSeq" id="WP_281904188.1">
    <property type="nucleotide sequence ID" value="NZ_BSDI01000065.1"/>
</dbReference>
<reference evidence="4" key="1">
    <citation type="submission" date="2022-12" db="EMBL/GenBank/DDBJ databases">
        <title>New Phytohabitans aurantiacus sp. RD004123 nov., an actinomycete isolated from soil.</title>
        <authorList>
            <person name="Triningsih D.W."/>
            <person name="Harunari E."/>
            <person name="Igarashi Y."/>
        </authorList>
    </citation>
    <scope>NUCLEOTIDE SEQUENCE</scope>
    <source>
        <strain evidence="4">RD004123</strain>
    </source>
</reference>
<dbReference type="InterPro" id="IPR048846">
    <property type="entry name" value="PaaX-like_central"/>
</dbReference>
<name>A0ABQ5R761_9ACTN</name>
<accession>A0ABQ5R761</accession>
<dbReference type="PANTHER" id="PTHR30319">
    <property type="entry name" value="PHENYLACETIC ACID REGULATOR-RELATED TRANSCRIPTIONAL REPRESSOR"/>
    <property type="match status" value="1"/>
</dbReference>
<dbReference type="Pfam" id="PF07848">
    <property type="entry name" value="PaaX"/>
    <property type="match status" value="1"/>
</dbReference>
<dbReference type="EMBL" id="BSDI01000065">
    <property type="protein sequence ID" value="GLI02597.1"/>
    <property type="molecule type" value="Genomic_DNA"/>
</dbReference>
<dbReference type="Gene3D" id="1.10.10.10">
    <property type="entry name" value="Winged helix-like DNA-binding domain superfamily/Winged helix DNA-binding domain"/>
    <property type="match status" value="1"/>
</dbReference>
<proteinExistence type="predicted"/>
<evidence type="ECO:0000259" key="2">
    <source>
        <dbReference type="Pfam" id="PF08223"/>
    </source>
</evidence>
<evidence type="ECO:0000313" key="5">
    <source>
        <dbReference type="Proteomes" id="UP001144280"/>
    </source>
</evidence>
<keyword evidence="5" id="KW-1185">Reference proteome</keyword>
<dbReference type="InterPro" id="IPR011965">
    <property type="entry name" value="PaaX_trns_reg"/>
</dbReference>
<dbReference type="InterPro" id="IPR013225">
    <property type="entry name" value="PaaX_C"/>
</dbReference>
<dbReference type="Gene3D" id="1.20.58.1460">
    <property type="match status" value="1"/>
</dbReference>
<evidence type="ECO:0000259" key="1">
    <source>
        <dbReference type="Pfam" id="PF07848"/>
    </source>
</evidence>
<feature type="domain" description="Transcriptional repressor PaaX-like C-terminal" evidence="2">
    <location>
        <begin position="202"/>
        <end position="290"/>
    </location>
</feature>